<gene>
    <name evidence="2" type="ORF">NXS10_03555</name>
</gene>
<dbReference type="Proteomes" id="UP001206548">
    <property type="component" value="Unassembled WGS sequence"/>
</dbReference>
<keyword evidence="3" id="KW-1185">Reference proteome</keyword>
<evidence type="ECO:0000313" key="3">
    <source>
        <dbReference type="Proteomes" id="UP001206548"/>
    </source>
</evidence>
<feature type="transmembrane region" description="Helical" evidence="1">
    <location>
        <begin position="256"/>
        <end position="281"/>
    </location>
</feature>
<feature type="transmembrane region" description="Helical" evidence="1">
    <location>
        <begin position="175"/>
        <end position="196"/>
    </location>
</feature>
<evidence type="ECO:0000256" key="1">
    <source>
        <dbReference type="SAM" id="Phobius"/>
    </source>
</evidence>
<keyword evidence="1" id="KW-0812">Transmembrane</keyword>
<comment type="caution">
    <text evidence="2">The sequence shown here is derived from an EMBL/GenBank/DDBJ whole genome shotgun (WGS) entry which is preliminary data.</text>
</comment>
<feature type="transmembrane region" description="Helical" evidence="1">
    <location>
        <begin position="478"/>
        <end position="499"/>
    </location>
</feature>
<dbReference type="Pfam" id="PF09913">
    <property type="entry name" value="DUF2142"/>
    <property type="match status" value="1"/>
</dbReference>
<accession>A0ABT2F6C9</accession>
<feature type="transmembrane region" description="Helical" evidence="1">
    <location>
        <begin position="7"/>
        <end position="26"/>
    </location>
</feature>
<feature type="transmembrane region" description="Helical" evidence="1">
    <location>
        <begin position="63"/>
        <end position="81"/>
    </location>
</feature>
<dbReference type="InterPro" id="IPR018674">
    <property type="entry name" value="DUF2142_membrane"/>
</dbReference>
<keyword evidence="1" id="KW-0472">Membrane</keyword>
<sequence length="503" mass="57876">MKKNVYIKFWPIVIGLALIASAQLLLPLPAQFHYNPLFVLLIVAVILYFLLTDLKNSKKMIRNALVTIILFGTVISFAKPVQFGLDEETHLINVIRLADGGIFQYEKESLPDYKAVEHHDILRSPSTYTNQDYWLNVKHKESKFSGAIIKIINPSYIPSAIGWNVGKLFSRKIFVSYYLGRIFNILFYALLVYFALKISKYYRELLYLVSTFPAVLYTCAGFHYDTIYYGFSLILLALWTNLLARDEPIGKKEMIAFQLTTLPFAFAKFPFILSAFLISILPKRYYYSTKERLLSFYFGLLIVFVSLVYYVHDSILTRLTGVSVLVSDIGTRPSLFYFMRHPFPLLRTFVNTMIGSLSAFSNALHYTIANSDFLNSFSYLLFLLLLLGVSVRIRLTLKRSTKIMVWTIFAIISFLIIYAIAGDPRVYHMGDILVNGVQTRYYYFMVASLPLLVAEPSQKLFLSQSDLIAEDDQRFVRFMQYSIAYLTILTIAVAIYTQVPHVL</sequence>
<keyword evidence="1" id="KW-1133">Transmembrane helix</keyword>
<feature type="transmembrane region" description="Helical" evidence="1">
    <location>
        <begin position="229"/>
        <end position="244"/>
    </location>
</feature>
<feature type="transmembrane region" description="Helical" evidence="1">
    <location>
        <begin position="373"/>
        <end position="391"/>
    </location>
</feature>
<dbReference type="RefSeq" id="WP_259137749.1">
    <property type="nucleotide sequence ID" value="NZ_JANUXX010000003.1"/>
</dbReference>
<feature type="transmembrane region" description="Helical" evidence="1">
    <location>
        <begin position="293"/>
        <end position="311"/>
    </location>
</feature>
<evidence type="ECO:0000313" key="2">
    <source>
        <dbReference type="EMBL" id="MCS4488041.1"/>
    </source>
</evidence>
<proteinExistence type="predicted"/>
<name>A0ABT2F6C9_9STRE</name>
<organism evidence="2 3">
    <name type="scientific">Streptococcus sciuri</name>
    <dbReference type="NCBI Taxonomy" id="2973939"/>
    <lineage>
        <taxon>Bacteria</taxon>
        <taxon>Bacillati</taxon>
        <taxon>Bacillota</taxon>
        <taxon>Bacilli</taxon>
        <taxon>Lactobacillales</taxon>
        <taxon>Streptococcaceae</taxon>
        <taxon>Streptococcus</taxon>
    </lineage>
</organism>
<reference evidence="2 3" key="1">
    <citation type="journal article" date="2023" name="Int. J. Syst. Evol. Microbiol.">
        <title>Streptococcus sciuri sp. nov., Staphylococcus marylandisciuri sp. nov. and Staphylococcus americanisciuri sp. nov., isolated from faeces of eastern grey squirrel (Sciurus carolinensis).</title>
        <authorList>
            <person name="Volokhov D.V."/>
            <person name="Zagorodnyaya T.A."/>
            <person name="Furtak V.A."/>
            <person name="Nattanmai G."/>
            <person name="Randall L."/>
            <person name="Jose S."/>
            <person name="Gao Y."/>
            <person name="Eisenberg T."/>
            <person name="Delmonte P."/>
            <person name="Blom J."/>
            <person name="Mitchell K.K."/>
        </authorList>
    </citation>
    <scope>NUCLEOTIDE SEQUENCE [LARGE SCALE GENOMIC DNA]</scope>
    <source>
        <strain evidence="2 3">SQ9-PEA</strain>
    </source>
</reference>
<protein>
    <submittedName>
        <fullName evidence="2">DUF2142 domain-containing protein</fullName>
    </submittedName>
</protein>
<feature type="transmembrane region" description="Helical" evidence="1">
    <location>
        <begin position="32"/>
        <end position="51"/>
    </location>
</feature>
<feature type="transmembrane region" description="Helical" evidence="1">
    <location>
        <begin position="345"/>
        <end position="367"/>
    </location>
</feature>
<feature type="transmembrane region" description="Helical" evidence="1">
    <location>
        <begin position="403"/>
        <end position="421"/>
    </location>
</feature>
<feature type="transmembrane region" description="Helical" evidence="1">
    <location>
        <begin position="205"/>
        <end position="223"/>
    </location>
</feature>
<dbReference type="EMBL" id="JANUXX010000003">
    <property type="protein sequence ID" value="MCS4488041.1"/>
    <property type="molecule type" value="Genomic_DNA"/>
</dbReference>